<comment type="caution">
    <text evidence="1">The sequence shown here is derived from an EMBL/GenBank/DDBJ whole genome shotgun (WGS) entry which is preliminary data.</text>
</comment>
<evidence type="ECO:0000313" key="1">
    <source>
        <dbReference type="EMBL" id="GAA0743320.1"/>
    </source>
</evidence>
<dbReference type="EMBL" id="BAAAGF010000002">
    <property type="protein sequence ID" value="GAA0743320.1"/>
    <property type="molecule type" value="Genomic_DNA"/>
</dbReference>
<proteinExistence type="predicted"/>
<dbReference type="Proteomes" id="UP001500736">
    <property type="component" value="Unassembled WGS sequence"/>
</dbReference>
<gene>
    <name evidence="1" type="ORF">GCM10009431_16330</name>
</gene>
<sequence length="54" mass="6589">MKKTNSEELFKMDIETKQDEKSILKVMNKAYQIAERSGFYFPYRKYDWLESNTD</sequence>
<evidence type="ECO:0000313" key="2">
    <source>
        <dbReference type="Proteomes" id="UP001500736"/>
    </source>
</evidence>
<reference evidence="2" key="1">
    <citation type="journal article" date="2019" name="Int. J. Syst. Evol. Microbiol.">
        <title>The Global Catalogue of Microorganisms (GCM) 10K type strain sequencing project: providing services to taxonomists for standard genome sequencing and annotation.</title>
        <authorList>
            <consortium name="The Broad Institute Genomics Platform"/>
            <consortium name="The Broad Institute Genome Sequencing Center for Infectious Disease"/>
            <person name="Wu L."/>
            <person name="Ma J."/>
        </authorList>
    </citation>
    <scope>NUCLEOTIDE SEQUENCE [LARGE SCALE GENOMIC DNA]</scope>
    <source>
        <strain evidence="2">JCM 15976</strain>
    </source>
</reference>
<organism evidence="1 2">
    <name type="scientific">Gaetbulibacter jejuensis</name>
    <dbReference type="NCBI Taxonomy" id="584607"/>
    <lineage>
        <taxon>Bacteria</taxon>
        <taxon>Pseudomonadati</taxon>
        <taxon>Bacteroidota</taxon>
        <taxon>Flavobacteriia</taxon>
        <taxon>Flavobacteriales</taxon>
        <taxon>Flavobacteriaceae</taxon>
        <taxon>Gaetbulibacter</taxon>
    </lineage>
</organism>
<accession>A0ABN1JN89</accession>
<protein>
    <submittedName>
        <fullName evidence="1">Uncharacterized protein</fullName>
    </submittedName>
</protein>
<name>A0ABN1JN89_9FLAO</name>
<keyword evidence="2" id="KW-1185">Reference proteome</keyword>